<evidence type="ECO:0000259" key="12">
    <source>
        <dbReference type="PROSITE" id="PS51643"/>
    </source>
</evidence>
<protein>
    <submittedName>
        <fullName evidence="13">CRISPR-associated helicase Cas3</fullName>
    </submittedName>
</protein>
<dbReference type="InterPro" id="IPR027417">
    <property type="entry name" value="P-loop_NTPase"/>
</dbReference>
<feature type="domain" description="Helicase ATP-binding" evidence="10">
    <location>
        <begin position="263"/>
        <end position="466"/>
    </location>
</feature>
<reference evidence="13 14" key="1">
    <citation type="submission" date="2019-06" db="EMBL/GenBank/DDBJ databases">
        <title>Genome sequence of Ureibacillus terrenus.</title>
        <authorList>
            <person name="Maclea K.S."/>
            <person name="Simoes M."/>
        </authorList>
    </citation>
    <scope>NUCLEOTIDE SEQUENCE [LARGE SCALE GENOMIC DNA]</scope>
    <source>
        <strain evidence="13 14">ATCC BAA-384</strain>
    </source>
</reference>
<dbReference type="GO" id="GO:0051607">
    <property type="term" value="P:defense response to virus"/>
    <property type="evidence" value="ECO:0007669"/>
    <property type="project" value="UniProtKB-KW"/>
</dbReference>
<dbReference type="PROSITE" id="PS51643">
    <property type="entry name" value="HD_CAS3"/>
    <property type="match status" value="1"/>
</dbReference>
<dbReference type="SUPFAM" id="SSF52540">
    <property type="entry name" value="P-loop containing nucleoside triphosphate hydrolases"/>
    <property type="match status" value="1"/>
</dbReference>
<dbReference type="CDD" id="cd17930">
    <property type="entry name" value="DEXHc_cas3"/>
    <property type="match status" value="1"/>
</dbReference>
<keyword evidence="14" id="KW-1185">Reference proteome</keyword>
<dbReference type="InterPro" id="IPR011545">
    <property type="entry name" value="DEAD/DEAH_box_helicase_dom"/>
</dbReference>
<dbReference type="InterPro" id="IPR001650">
    <property type="entry name" value="Helicase_C-like"/>
</dbReference>
<dbReference type="InterPro" id="IPR054712">
    <property type="entry name" value="Cas3-like_dom"/>
</dbReference>
<evidence type="ECO:0000313" key="14">
    <source>
        <dbReference type="Proteomes" id="UP000315753"/>
    </source>
</evidence>
<dbReference type="InterPro" id="IPR014001">
    <property type="entry name" value="Helicase_ATP-bd"/>
</dbReference>
<dbReference type="InterPro" id="IPR006483">
    <property type="entry name" value="CRISPR-assoc_Cas3_HD"/>
</dbReference>
<evidence type="ECO:0000256" key="2">
    <source>
        <dbReference type="ARBA" id="ARBA00009046"/>
    </source>
</evidence>
<dbReference type="GO" id="GO:0005524">
    <property type="term" value="F:ATP binding"/>
    <property type="evidence" value="ECO:0007669"/>
    <property type="project" value="UniProtKB-KW"/>
</dbReference>
<comment type="similarity">
    <text evidence="1">In the N-terminal section; belongs to the CRISPR-associated nuclease Cas3-HD family.</text>
</comment>
<dbReference type="PANTHER" id="PTHR47957:SF3">
    <property type="entry name" value="ATP-DEPENDENT HELICASE HRQ1"/>
    <property type="match status" value="1"/>
</dbReference>
<feature type="domain" description="Helicase C-terminal" evidence="11">
    <location>
        <begin position="484"/>
        <end position="633"/>
    </location>
</feature>
<keyword evidence="4" id="KW-0479">Metal-binding</keyword>
<dbReference type="GO" id="GO:0043138">
    <property type="term" value="F:3'-5' DNA helicase activity"/>
    <property type="evidence" value="ECO:0007669"/>
    <property type="project" value="TreeGrafter"/>
</dbReference>
<evidence type="ECO:0000256" key="9">
    <source>
        <dbReference type="ARBA" id="ARBA00023118"/>
    </source>
</evidence>
<dbReference type="GO" id="GO:0046872">
    <property type="term" value="F:metal ion binding"/>
    <property type="evidence" value="ECO:0007669"/>
    <property type="project" value="UniProtKB-KW"/>
</dbReference>
<evidence type="ECO:0000259" key="11">
    <source>
        <dbReference type="PROSITE" id="PS51194"/>
    </source>
</evidence>
<evidence type="ECO:0000256" key="8">
    <source>
        <dbReference type="ARBA" id="ARBA00022840"/>
    </source>
</evidence>
<evidence type="ECO:0000313" key="13">
    <source>
        <dbReference type="EMBL" id="TQE91714.1"/>
    </source>
</evidence>
<evidence type="ECO:0000256" key="3">
    <source>
        <dbReference type="ARBA" id="ARBA00022722"/>
    </source>
</evidence>
<dbReference type="AlphaFoldDB" id="A0A540V4P8"/>
<dbReference type="CDD" id="cd09641">
    <property type="entry name" value="Cas3''_I"/>
    <property type="match status" value="1"/>
</dbReference>
<name>A0A540V4P8_9BACL</name>
<dbReference type="NCBIfam" id="TIGR01596">
    <property type="entry name" value="cas3_HD"/>
    <property type="match status" value="1"/>
</dbReference>
<accession>A0A540V4P8</accession>
<organism evidence="13 14">
    <name type="scientific">Ureibacillus terrenus</name>
    <dbReference type="NCBI Taxonomy" id="118246"/>
    <lineage>
        <taxon>Bacteria</taxon>
        <taxon>Bacillati</taxon>
        <taxon>Bacillota</taxon>
        <taxon>Bacilli</taxon>
        <taxon>Bacillales</taxon>
        <taxon>Caryophanaceae</taxon>
        <taxon>Ureibacillus</taxon>
    </lineage>
</organism>
<keyword evidence="9" id="KW-0051">Antiviral defense</keyword>
<dbReference type="GO" id="GO:0016787">
    <property type="term" value="F:hydrolase activity"/>
    <property type="evidence" value="ECO:0007669"/>
    <property type="project" value="UniProtKB-KW"/>
</dbReference>
<dbReference type="GO" id="GO:0036297">
    <property type="term" value="P:interstrand cross-link repair"/>
    <property type="evidence" value="ECO:0007669"/>
    <property type="project" value="TreeGrafter"/>
</dbReference>
<dbReference type="GO" id="GO:0006289">
    <property type="term" value="P:nucleotide-excision repair"/>
    <property type="evidence" value="ECO:0007669"/>
    <property type="project" value="TreeGrafter"/>
</dbReference>
<dbReference type="InterPro" id="IPR038257">
    <property type="entry name" value="CRISPR-assoc_Cas3_HD_sf"/>
</dbReference>
<dbReference type="SUPFAM" id="SSF109604">
    <property type="entry name" value="HD-domain/PDEase-like"/>
    <property type="match status" value="1"/>
</dbReference>
<keyword evidence="7" id="KW-0347">Helicase</keyword>
<keyword evidence="3" id="KW-0540">Nuclease</keyword>
<keyword evidence="8" id="KW-0067">ATP-binding</keyword>
<dbReference type="GO" id="GO:0004518">
    <property type="term" value="F:nuclease activity"/>
    <property type="evidence" value="ECO:0007669"/>
    <property type="project" value="UniProtKB-KW"/>
</dbReference>
<keyword evidence="6" id="KW-0378">Hydrolase</keyword>
<dbReference type="Gene3D" id="1.10.3210.30">
    <property type="match status" value="1"/>
</dbReference>
<evidence type="ECO:0000259" key="10">
    <source>
        <dbReference type="PROSITE" id="PS51192"/>
    </source>
</evidence>
<evidence type="ECO:0000256" key="1">
    <source>
        <dbReference type="ARBA" id="ARBA00006847"/>
    </source>
</evidence>
<dbReference type="SMART" id="SM00487">
    <property type="entry name" value="DEXDc"/>
    <property type="match status" value="1"/>
</dbReference>
<evidence type="ECO:0000256" key="4">
    <source>
        <dbReference type="ARBA" id="ARBA00022723"/>
    </source>
</evidence>
<evidence type="ECO:0000256" key="6">
    <source>
        <dbReference type="ARBA" id="ARBA00022801"/>
    </source>
</evidence>
<dbReference type="PROSITE" id="PS51192">
    <property type="entry name" value="HELICASE_ATP_BIND_1"/>
    <property type="match status" value="1"/>
</dbReference>
<dbReference type="InterPro" id="IPR006474">
    <property type="entry name" value="Helicase_Cas3_CRISPR-ass_core"/>
</dbReference>
<dbReference type="SMART" id="SM00490">
    <property type="entry name" value="HELICc"/>
    <property type="match status" value="1"/>
</dbReference>
<comment type="caution">
    <text evidence="13">The sequence shown here is derived from an EMBL/GenBank/DDBJ whole genome shotgun (WGS) entry which is preliminary data.</text>
</comment>
<dbReference type="EMBL" id="VIGD01000003">
    <property type="protein sequence ID" value="TQE91714.1"/>
    <property type="molecule type" value="Genomic_DNA"/>
</dbReference>
<keyword evidence="5" id="KW-0547">Nucleotide-binding</keyword>
<proteinExistence type="inferred from homology"/>
<gene>
    <name evidence="13" type="primary">cas3</name>
    <name evidence="13" type="ORF">FKZ59_03050</name>
</gene>
<dbReference type="NCBIfam" id="TIGR01587">
    <property type="entry name" value="cas3_core"/>
    <property type="match status" value="1"/>
</dbReference>
<dbReference type="Proteomes" id="UP000315753">
    <property type="component" value="Unassembled WGS sequence"/>
</dbReference>
<feature type="domain" description="HD Cas3-type" evidence="12">
    <location>
        <begin position="7"/>
        <end position="214"/>
    </location>
</feature>
<dbReference type="Pfam" id="PF22590">
    <property type="entry name" value="Cas3-like_C_2"/>
    <property type="match status" value="1"/>
</dbReference>
<evidence type="ECO:0000256" key="5">
    <source>
        <dbReference type="ARBA" id="ARBA00022741"/>
    </source>
</evidence>
<comment type="similarity">
    <text evidence="2">In the central section; belongs to the CRISPR-associated helicase Cas3 family.</text>
</comment>
<dbReference type="Gene3D" id="3.40.50.300">
    <property type="entry name" value="P-loop containing nucleotide triphosphate hydrolases"/>
    <property type="match status" value="2"/>
</dbReference>
<dbReference type="PANTHER" id="PTHR47957">
    <property type="entry name" value="ATP-DEPENDENT HELICASE HRQ1"/>
    <property type="match status" value="1"/>
</dbReference>
<dbReference type="GO" id="GO:0003676">
    <property type="term" value="F:nucleic acid binding"/>
    <property type="evidence" value="ECO:0007669"/>
    <property type="project" value="InterPro"/>
</dbReference>
<evidence type="ECO:0000256" key="7">
    <source>
        <dbReference type="ARBA" id="ARBA00022806"/>
    </source>
</evidence>
<dbReference type="Pfam" id="PF00270">
    <property type="entry name" value="DEAD"/>
    <property type="match status" value="1"/>
</dbReference>
<sequence>MLVDQLLSHPNYPLEKHVQGVLHQIEKFFDEKRLSRLYMNDLFLLSKMIGLFHDIGKATGYFQQYIRKENNDLGMLKNHSLISALLLYQFLQYESELKFDDERLRLLAFLIVKKHHGQLNNWLDEFKQFHENEKELLQKQVHAIDFEKLNQSFQSFSLYKPLSKETCLQWIEDLFNESFKIRRKIMKYNREKVPIELYIQYIFLFSILIDADKSEVGILQKGLFPERRKLNYDIVINYKRKQNWDNRNLNELREKAFQEVDSLNIDLNHHFYSLQLPTGFGKTLTSFQFALNLRKKIEQEKGVTSRIVYSLPFLSVIDQTEKVIREIFNINEIEMDQSLLLTHHHLSDLSYTIQKNEEGYHQYDYNAAHLLVEGWNAEIILTTFIQLFHSIFSNKNASLRKFHRFAHSIFIIDEVQAIPHKYWLVVRETLKVLARELDCYFLFSSATIPAIFKEDEMRPLVDAPKYYQGLSRVMLHSHIKEKMTIEQFVNTLNINESKTYLFILNTIDAAKEVYKKLKEIVPDKKITFLSTHIPPIERLKRIGEIKKQKYQIVVSTQLVEAGVDIDFDIVYRDLAPLDSIQQAAGRCNRHGMRKGEIHVVHLTDGYKSFANYIYDGIRLNITQELLKNDAIPEERFFQFIEQYFEQLQAKTANKESLALLNGIQTLYFDGEKDADRIPVSHFQLIEEQYDRMEVFLELDEKAKSLFEHYEKILKIEDQWERKKAFRDIKADFYQYIISIPRKVDNKPPIVNGIGYLTKTQLEDYYDLTLGYKTEQTSLIW</sequence>
<dbReference type="PROSITE" id="PS51194">
    <property type="entry name" value="HELICASE_CTER"/>
    <property type="match status" value="1"/>
</dbReference>
<dbReference type="OrthoDB" id="9810236at2"/>